<keyword evidence="1" id="KW-0812">Transmembrane</keyword>
<feature type="transmembrane region" description="Helical" evidence="1">
    <location>
        <begin position="20"/>
        <end position="40"/>
    </location>
</feature>
<keyword evidence="4" id="KW-1185">Reference proteome</keyword>
<dbReference type="Pfam" id="PF20152">
    <property type="entry name" value="DUF6534"/>
    <property type="match status" value="1"/>
</dbReference>
<feature type="transmembrane region" description="Helical" evidence="1">
    <location>
        <begin position="232"/>
        <end position="250"/>
    </location>
</feature>
<feature type="transmembrane region" description="Helical" evidence="1">
    <location>
        <begin position="93"/>
        <end position="113"/>
    </location>
</feature>
<feature type="transmembrane region" description="Helical" evidence="1">
    <location>
        <begin position="52"/>
        <end position="73"/>
    </location>
</feature>
<feature type="transmembrane region" description="Helical" evidence="1">
    <location>
        <begin position="125"/>
        <end position="145"/>
    </location>
</feature>
<evidence type="ECO:0000259" key="2">
    <source>
        <dbReference type="Pfam" id="PF20152"/>
    </source>
</evidence>
<name>A0A0C9VX43_9AGAM</name>
<dbReference type="EMBL" id="KN840066">
    <property type="protein sequence ID" value="KIJ57878.1"/>
    <property type="molecule type" value="Genomic_DNA"/>
</dbReference>
<evidence type="ECO:0000256" key="1">
    <source>
        <dbReference type="SAM" id="Phobius"/>
    </source>
</evidence>
<sequence length="323" mass="35201">MAAIGAEGINLGKSWGATLAAVYISLVFYGISILQTFIYYTKYPNDNTYLKLLVLFVFLLDTVHAFLTCIGVWDYLVLHFGDLAYAGLTHPPLLLSVIVTSLVSSSVQSFFVYRIWFLSKDRFKWSFPVVLMPFVTAQPGYTANAMVNTSVQAISGPFLTKLTNALNGTATAVDISISIALCTLLAMGRTGFNENTDRMLLRLIVISVNTGLCTVVVAFLAIILLVVSPNDLIFTGVYCPLCTVYCNTLLASLNVRSYARGGDSYEVYHLESVSPHGRYGSNRLLSAPGNRLKSVDLRPQALNIAGMQNSEGSKNHGHSPVDV</sequence>
<evidence type="ECO:0000313" key="4">
    <source>
        <dbReference type="Proteomes" id="UP000053820"/>
    </source>
</evidence>
<dbReference type="PANTHER" id="PTHR40465">
    <property type="entry name" value="CHROMOSOME 1, WHOLE GENOME SHOTGUN SEQUENCE"/>
    <property type="match status" value="1"/>
</dbReference>
<dbReference type="AlphaFoldDB" id="A0A0C9VX43"/>
<dbReference type="OrthoDB" id="2677454at2759"/>
<feature type="domain" description="DUF6534" evidence="2">
    <location>
        <begin position="170"/>
        <end position="257"/>
    </location>
</feature>
<feature type="transmembrane region" description="Helical" evidence="1">
    <location>
        <begin position="165"/>
        <end position="187"/>
    </location>
</feature>
<gene>
    <name evidence="3" type="ORF">HYDPIDRAFT_120233</name>
</gene>
<dbReference type="PANTHER" id="PTHR40465:SF1">
    <property type="entry name" value="DUF6534 DOMAIN-CONTAINING PROTEIN"/>
    <property type="match status" value="1"/>
</dbReference>
<accession>A0A0C9VX43</accession>
<keyword evidence="1" id="KW-0472">Membrane</keyword>
<protein>
    <recommendedName>
        <fullName evidence="2">DUF6534 domain-containing protein</fullName>
    </recommendedName>
</protein>
<dbReference type="Proteomes" id="UP000053820">
    <property type="component" value="Unassembled WGS sequence"/>
</dbReference>
<organism evidence="3 4">
    <name type="scientific">Hydnomerulius pinastri MD-312</name>
    <dbReference type="NCBI Taxonomy" id="994086"/>
    <lineage>
        <taxon>Eukaryota</taxon>
        <taxon>Fungi</taxon>
        <taxon>Dikarya</taxon>
        <taxon>Basidiomycota</taxon>
        <taxon>Agaricomycotina</taxon>
        <taxon>Agaricomycetes</taxon>
        <taxon>Agaricomycetidae</taxon>
        <taxon>Boletales</taxon>
        <taxon>Boletales incertae sedis</taxon>
        <taxon>Leucogyrophana</taxon>
    </lineage>
</organism>
<keyword evidence="1" id="KW-1133">Transmembrane helix</keyword>
<feature type="transmembrane region" description="Helical" evidence="1">
    <location>
        <begin position="199"/>
        <end position="226"/>
    </location>
</feature>
<dbReference type="InterPro" id="IPR045339">
    <property type="entry name" value="DUF6534"/>
</dbReference>
<evidence type="ECO:0000313" key="3">
    <source>
        <dbReference type="EMBL" id="KIJ57878.1"/>
    </source>
</evidence>
<reference evidence="3 4" key="1">
    <citation type="submission" date="2014-04" db="EMBL/GenBank/DDBJ databases">
        <title>Evolutionary Origins and Diversification of the Mycorrhizal Mutualists.</title>
        <authorList>
            <consortium name="DOE Joint Genome Institute"/>
            <consortium name="Mycorrhizal Genomics Consortium"/>
            <person name="Kohler A."/>
            <person name="Kuo A."/>
            <person name="Nagy L.G."/>
            <person name="Floudas D."/>
            <person name="Copeland A."/>
            <person name="Barry K.W."/>
            <person name="Cichocki N."/>
            <person name="Veneault-Fourrey C."/>
            <person name="LaButti K."/>
            <person name="Lindquist E.A."/>
            <person name="Lipzen A."/>
            <person name="Lundell T."/>
            <person name="Morin E."/>
            <person name="Murat C."/>
            <person name="Riley R."/>
            <person name="Ohm R."/>
            <person name="Sun H."/>
            <person name="Tunlid A."/>
            <person name="Henrissat B."/>
            <person name="Grigoriev I.V."/>
            <person name="Hibbett D.S."/>
            <person name="Martin F."/>
        </authorList>
    </citation>
    <scope>NUCLEOTIDE SEQUENCE [LARGE SCALE GENOMIC DNA]</scope>
    <source>
        <strain evidence="3 4">MD-312</strain>
    </source>
</reference>
<proteinExistence type="predicted"/>
<dbReference type="HOGENOM" id="CLU_046025_5_0_1"/>